<dbReference type="EMBL" id="CP024899">
    <property type="protein sequence ID" value="ATX67554.1"/>
    <property type="molecule type" value="Genomic_DNA"/>
</dbReference>
<dbReference type="GO" id="GO:0005886">
    <property type="term" value="C:plasma membrane"/>
    <property type="evidence" value="ECO:0007669"/>
    <property type="project" value="UniProtKB-SubCell"/>
</dbReference>
<feature type="transmembrane region" description="Helical" evidence="5">
    <location>
        <begin position="96"/>
        <end position="112"/>
    </location>
</feature>
<feature type="transmembrane region" description="Helical" evidence="5">
    <location>
        <begin position="6"/>
        <end position="23"/>
    </location>
</feature>
<sequence length="247" mass="26934">MSGSILAFFTVLVITTSFLSGVFGMAGGMILMGGLLLILPVAYAMILHGITQLTANFWRALLWYAHVKWWLVFRYSLGLFAACALFLFVRFVPDQRLVYIFLGVIPFLPLFIPDHHVPRATSTGGAESCGFICTSMQLVSGISGPTLDLFFVNTNVGRRAIVATKAACQVLTHLAKVLYFGAFLTADTSVDLSAAVITVALVCAVLGTSLARPVLERINDVRFRFLTRYIIMSIGFVYLVVGLSGYV</sequence>
<gene>
    <name evidence="6" type="ORF">BG454_18475</name>
</gene>
<reference evidence="6 7" key="1">
    <citation type="submission" date="2017-11" db="EMBL/GenBank/DDBJ databases">
        <title>Revised Sequence and Annotation of the Rhodobaca barguzinensis strain alga05 Genome.</title>
        <authorList>
            <person name="Kopejtka K."/>
            <person name="Tomasch J.M."/>
            <person name="Bunk B."/>
            <person name="Koblizek M."/>
        </authorList>
    </citation>
    <scope>NUCLEOTIDE SEQUENCE [LARGE SCALE GENOMIC DNA]</scope>
    <source>
        <strain evidence="7">alga05</strain>
    </source>
</reference>
<evidence type="ECO:0000256" key="5">
    <source>
        <dbReference type="RuleBase" id="RU363041"/>
    </source>
</evidence>
<name>A0A2K8KDM9_9RHOB</name>
<dbReference type="InterPro" id="IPR002781">
    <property type="entry name" value="TM_pro_TauE-like"/>
</dbReference>
<feature type="transmembrane region" description="Helical" evidence="5">
    <location>
        <begin position="30"/>
        <end position="50"/>
    </location>
</feature>
<feature type="transmembrane region" description="Helical" evidence="5">
    <location>
        <begin position="192"/>
        <end position="214"/>
    </location>
</feature>
<protein>
    <recommendedName>
        <fullName evidence="5">Probable membrane transporter protein</fullName>
    </recommendedName>
</protein>
<keyword evidence="4 5" id="KW-0472">Membrane</keyword>
<comment type="similarity">
    <text evidence="5">Belongs to the 4-toluene sulfonate uptake permease (TSUP) (TC 2.A.102) family.</text>
</comment>
<dbReference type="RefSeq" id="WP_071479130.1">
    <property type="nucleotide sequence ID" value="NZ_CP024899.1"/>
</dbReference>
<accession>A0A2K8KDM9</accession>
<comment type="subcellular location">
    <subcellularLocation>
        <location evidence="5">Cell membrane</location>
        <topology evidence="5">Multi-pass membrane protein</topology>
    </subcellularLocation>
    <subcellularLocation>
        <location evidence="1">Membrane</location>
        <topology evidence="1">Multi-pass membrane protein</topology>
    </subcellularLocation>
</comment>
<evidence type="ECO:0000256" key="1">
    <source>
        <dbReference type="ARBA" id="ARBA00004141"/>
    </source>
</evidence>
<keyword evidence="7" id="KW-1185">Reference proteome</keyword>
<feature type="transmembrane region" description="Helical" evidence="5">
    <location>
        <begin position="226"/>
        <end position="246"/>
    </location>
</feature>
<dbReference type="OrthoDB" id="8478323at2"/>
<dbReference type="AlphaFoldDB" id="A0A2K8KDM9"/>
<dbReference type="KEGG" id="rbg:BG454_18475"/>
<evidence type="ECO:0000313" key="7">
    <source>
        <dbReference type="Proteomes" id="UP000228948"/>
    </source>
</evidence>
<dbReference type="Pfam" id="PF01925">
    <property type="entry name" value="TauE"/>
    <property type="match status" value="1"/>
</dbReference>
<evidence type="ECO:0000256" key="4">
    <source>
        <dbReference type="ARBA" id="ARBA00023136"/>
    </source>
</evidence>
<feature type="transmembrane region" description="Helical" evidence="5">
    <location>
        <begin position="70"/>
        <end position="89"/>
    </location>
</feature>
<organism evidence="6 7">
    <name type="scientific">Roseinatronobacter bogoriensis subsp. barguzinensis</name>
    <dbReference type="NCBI Taxonomy" id="441209"/>
    <lineage>
        <taxon>Bacteria</taxon>
        <taxon>Pseudomonadati</taxon>
        <taxon>Pseudomonadota</taxon>
        <taxon>Alphaproteobacteria</taxon>
        <taxon>Rhodobacterales</taxon>
        <taxon>Paracoccaceae</taxon>
        <taxon>Roseinatronobacter</taxon>
    </lineage>
</organism>
<evidence type="ECO:0000313" key="6">
    <source>
        <dbReference type="EMBL" id="ATX67554.1"/>
    </source>
</evidence>
<proteinExistence type="inferred from homology"/>
<evidence type="ECO:0000256" key="3">
    <source>
        <dbReference type="ARBA" id="ARBA00022989"/>
    </source>
</evidence>
<keyword evidence="5" id="KW-1003">Cell membrane</keyword>
<evidence type="ECO:0000256" key="2">
    <source>
        <dbReference type="ARBA" id="ARBA00022692"/>
    </source>
</evidence>
<keyword evidence="2 5" id="KW-0812">Transmembrane</keyword>
<dbReference type="Proteomes" id="UP000228948">
    <property type="component" value="Chromosome"/>
</dbReference>
<keyword evidence="3 5" id="KW-1133">Transmembrane helix</keyword>